<evidence type="ECO:0000256" key="2">
    <source>
        <dbReference type="ARBA" id="ARBA00023015"/>
    </source>
</evidence>
<keyword evidence="7" id="KW-1185">Reference proteome</keyword>
<reference evidence="7" key="1">
    <citation type="submission" date="2015-05" db="EMBL/GenBank/DDBJ databases">
        <title>Draft genome sequencing of a biphenyl-degrading bacterium, Pseudomonas balearica KF707 (=NBRC110670).</title>
        <authorList>
            <person name="Kimura N."/>
            <person name="Hirose J."/>
            <person name="Watanabe T."/>
            <person name="Suenaga H."/>
            <person name="Fujihara H."/>
            <person name="Noguchi M."/>
            <person name="Hashimoto M."/>
            <person name="Shimodaira J."/>
            <person name="Tsuchikane K."/>
            <person name="Hosoyama A."/>
            <person name="Yamazoe A."/>
            <person name="Fujita N."/>
            <person name="Furukawa K."/>
        </authorList>
    </citation>
    <scope>NUCLEOTIDE SEQUENCE [LARGE SCALE GENOMIC DNA]</scope>
    <source>
        <strain evidence="7">DSM 10086 / NBRC 110670 / KF707</strain>
    </source>
</reference>
<evidence type="ECO:0000259" key="5">
    <source>
        <dbReference type="PROSITE" id="PS50931"/>
    </source>
</evidence>
<dbReference type="PANTHER" id="PTHR30126">
    <property type="entry name" value="HTH-TYPE TRANSCRIPTIONAL REGULATOR"/>
    <property type="match status" value="1"/>
</dbReference>
<dbReference type="EMBL" id="AP014862">
    <property type="protein sequence ID" value="BAU73626.1"/>
    <property type="molecule type" value="Genomic_DNA"/>
</dbReference>
<keyword evidence="4" id="KW-0804">Transcription</keyword>
<keyword evidence="2" id="KW-0805">Transcription regulation</keyword>
<dbReference type="GO" id="GO:0000976">
    <property type="term" value="F:transcription cis-regulatory region binding"/>
    <property type="evidence" value="ECO:0007669"/>
    <property type="project" value="TreeGrafter"/>
</dbReference>
<comment type="similarity">
    <text evidence="1">Belongs to the LysR transcriptional regulatory family.</text>
</comment>
<evidence type="ECO:0000313" key="6">
    <source>
        <dbReference type="EMBL" id="BAU73626.1"/>
    </source>
</evidence>
<protein>
    <submittedName>
        <fullName evidence="6">LysR-family transcriptional regulator STM3020</fullName>
    </submittedName>
</protein>
<dbReference type="InterPro" id="IPR036390">
    <property type="entry name" value="WH_DNA-bd_sf"/>
</dbReference>
<name>A0AAD1BYY9_METFU</name>
<proteinExistence type="inferred from homology"/>
<dbReference type="PRINTS" id="PR00039">
    <property type="entry name" value="HTHLYSR"/>
</dbReference>
<dbReference type="PROSITE" id="PS50931">
    <property type="entry name" value="HTH_LYSR"/>
    <property type="match status" value="1"/>
</dbReference>
<evidence type="ECO:0000256" key="4">
    <source>
        <dbReference type="ARBA" id="ARBA00023163"/>
    </source>
</evidence>
<dbReference type="CDD" id="cd05466">
    <property type="entry name" value="PBP2_LTTR_substrate"/>
    <property type="match status" value="1"/>
</dbReference>
<reference evidence="6 7" key="2">
    <citation type="journal article" date="2017" name="Int. J. Syst. Evol. Microbiol.">
        <title>Pseudomonas furukawaii sp. nov., a polychlorinated biphenyl-degrading bacterium isolated from biphenyl-contaminated soil in Japan.</title>
        <authorList>
            <person name="Kimura N."/>
            <person name="Watanabe T."/>
            <person name="Suenaga H."/>
            <person name="Fujihara H."/>
            <person name="Futagami T."/>
            <person name="Goto M."/>
            <person name="Hanada S."/>
            <person name="Hirose J."/>
        </authorList>
    </citation>
    <scope>NUCLEOTIDE SEQUENCE [LARGE SCALE GENOMIC DNA]</scope>
    <source>
        <strain evidence="7">DSM 10086 / NBRC 110670 / KF707</strain>
    </source>
</reference>
<organism evidence="6 7">
    <name type="scientific">Metapseudomonas furukawaii</name>
    <name type="common">Pseudomonas furukawaii</name>
    <dbReference type="NCBI Taxonomy" id="1149133"/>
    <lineage>
        <taxon>Bacteria</taxon>
        <taxon>Pseudomonadati</taxon>
        <taxon>Pseudomonadota</taxon>
        <taxon>Gammaproteobacteria</taxon>
        <taxon>Pseudomonadales</taxon>
        <taxon>Pseudomonadaceae</taxon>
        <taxon>Metapseudomonas</taxon>
    </lineage>
</organism>
<dbReference type="InterPro" id="IPR000847">
    <property type="entry name" value="LysR_HTH_N"/>
</dbReference>
<evidence type="ECO:0000313" key="7">
    <source>
        <dbReference type="Proteomes" id="UP000218554"/>
    </source>
</evidence>
<feature type="domain" description="HTH lysR-type" evidence="5">
    <location>
        <begin position="11"/>
        <end position="68"/>
    </location>
</feature>
<evidence type="ECO:0000256" key="3">
    <source>
        <dbReference type="ARBA" id="ARBA00023125"/>
    </source>
</evidence>
<dbReference type="Gene3D" id="1.10.10.10">
    <property type="entry name" value="Winged helix-like DNA-binding domain superfamily/Winged helix DNA-binding domain"/>
    <property type="match status" value="1"/>
</dbReference>
<dbReference type="Pfam" id="PF00126">
    <property type="entry name" value="HTH_1"/>
    <property type="match status" value="1"/>
</dbReference>
<dbReference type="FunFam" id="1.10.10.10:FF:000001">
    <property type="entry name" value="LysR family transcriptional regulator"/>
    <property type="match status" value="1"/>
</dbReference>
<dbReference type="Gene3D" id="3.40.190.290">
    <property type="match status" value="1"/>
</dbReference>
<dbReference type="PANTHER" id="PTHR30126:SF91">
    <property type="entry name" value="LYSR FAMILY TRANSCRIPTIONAL REGULATOR"/>
    <property type="match status" value="1"/>
</dbReference>
<dbReference type="SUPFAM" id="SSF53850">
    <property type="entry name" value="Periplasmic binding protein-like II"/>
    <property type="match status" value="1"/>
</dbReference>
<keyword evidence="3" id="KW-0238">DNA-binding</keyword>
<dbReference type="Proteomes" id="UP000218554">
    <property type="component" value="Chromosome"/>
</dbReference>
<dbReference type="SUPFAM" id="SSF46785">
    <property type="entry name" value="Winged helix' DNA-binding domain"/>
    <property type="match status" value="1"/>
</dbReference>
<dbReference type="InterPro" id="IPR005119">
    <property type="entry name" value="LysR_subst-bd"/>
</dbReference>
<dbReference type="GO" id="GO:0003700">
    <property type="term" value="F:DNA-binding transcription factor activity"/>
    <property type="evidence" value="ECO:0007669"/>
    <property type="project" value="InterPro"/>
</dbReference>
<gene>
    <name evidence="6" type="ORF">KF707C_19380</name>
</gene>
<sequence>MDAIGKTDMNYSPESLQAFAQAVALGSFSAAARKLGKSQSTVSEAIARLEADLGLELFERGGRQPQLTDAGRSLLVRVEEILAASDRLQHAAARWSEGVESRVSLAMSDAYQSSRYETCLAELEARYPDLEFECLIAEHSDVIELVEQGRADLGLLAAQGRYPPQLGSAAVAERAEFGLFVAQGHPLAQKTDLALGDLAGWRLLRLNTVGDTLAIDDGLPSSGGRCWSAPSYLMLLEMACNGFGWAELPRWLVAGYAPGRLAELDVPGWPRSQAVDALWSRRRPLGPVASWLLERLLGRQAAFQGGF</sequence>
<accession>A0AAD1BYY9</accession>
<evidence type="ECO:0000256" key="1">
    <source>
        <dbReference type="ARBA" id="ARBA00009437"/>
    </source>
</evidence>
<dbReference type="KEGG" id="pfuw:KF707C_19380"/>
<dbReference type="InterPro" id="IPR036388">
    <property type="entry name" value="WH-like_DNA-bd_sf"/>
</dbReference>
<dbReference type="AlphaFoldDB" id="A0AAD1BYY9"/>
<dbReference type="Pfam" id="PF03466">
    <property type="entry name" value="LysR_substrate"/>
    <property type="match status" value="1"/>
</dbReference>